<dbReference type="EMBL" id="MRAE01000044">
    <property type="protein sequence ID" value="OOO64004.1"/>
    <property type="molecule type" value="Genomic_DNA"/>
</dbReference>
<proteinExistence type="predicted"/>
<dbReference type="AlphaFoldDB" id="A0A1S9I0Z5"/>
<accession>A0A1S9I0Z5</accession>
<organism evidence="1 2">
    <name type="scientific">Clostridium tepidum</name>
    <dbReference type="NCBI Taxonomy" id="1962263"/>
    <lineage>
        <taxon>Bacteria</taxon>
        <taxon>Bacillati</taxon>
        <taxon>Bacillota</taxon>
        <taxon>Clostridia</taxon>
        <taxon>Eubacteriales</taxon>
        <taxon>Clostridiaceae</taxon>
        <taxon>Clostridium</taxon>
    </lineage>
</organism>
<dbReference type="Proteomes" id="UP000190256">
    <property type="component" value="Unassembled WGS sequence"/>
</dbReference>
<reference evidence="1 2" key="1">
    <citation type="submission" date="2016-12" db="EMBL/GenBank/DDBJ databases">
        <title>Clostridium tepidum sp. nov., a close relative of Clostridium sporogenes and Clostridium botulinum Group I.</title>
        <authorList>
            <person name="Dobritsa A.P."/>
            <person name="Kutumbaka K.K."/>
            <person name="Werner K."/>
            <person name="Wiedmann M."/>
            <person name="Asmus A."/>
            <person name="Samadpour M."/>
        </authorList>
    </citation>
    <scope>NUCLEOTIDE SEQUENCE [LARGE SCALE GENOMIC DNA]</scope>
    <source>
        <strain evidence="1 2">IEH 97212</strain>
    </source>
</reference>
<gene>
    <name evidence="1" type="ORF">BS638_12455</name>
</gene>
<comment type="caution">
    <text evidence="1">The sequence shown here is derived from an EMBL/GenBank/DDBJ whole genome shotgun (WGS) entry which is preliminary data.</text>
</comment>
<evidence type="ECO:0000313" key="1">
    <source>
        <dbReference type="EMBL" id="OOO64004.1"/>
    </source>
</evidence>
<name>A0A1S9I0Z5_9CLOT</name>
<sequence length="67" mass="8084">MGQNLNKKTILKHSHINAYMDFNSRLSIGGDYIKQKSNKTKYCDRCKKEKQLEWQRESMQNIRNFNM</sequence>
<protein>
    <submittedName>
        <fullName evidence="1">Uncharacterized protein</fullName>
    </submittedName>
</protein>
<evidence type="ECO:0000313" key="2">
    <source>
        <dbReference type="Proteomes" id="UP000190256"/>
    </source>
</evidence>